<evidence type="ECO:0000256" key="2">
    <source>
        <dbReference type="ARBA" id="ARBA00022980"/>
    </source>
</evidence>
<evidence type="ECO:0000256" key="3">
    <source>
        <dbReference type="ARBA" id="ARBA00023274"/>
    </source>
</evidence>
<dbReference type="AlphaFoldDB" id="A0A9D2WSP7"/>
<evidence type="ECO:0000313" key="6">
    <source>
        <dbReference type="EMBL" id="KAF1086739.1"/>
    </source>
</evidence>
<protein>
    <recommendedName>
        <fullName evidence="4 5">Large ribosomal subunit protein bL32</fullName>
    </recommendedName>
</protein>
<dbReference type="NCBIfam" id="TIGR01031">
    <property type="entry name" value="rpmF_bact"/>
    <property type="match status" value="1"/>
</dbReference>
<dbReference type="OrthoDB" id="9812874at2"/>
<reference evidence="6" key="1">
    <citation type="submission" date="2016-02" db="EMBL/GenBank/DDBJ databases">
        <title>Draft Genome Sequence of Sporotomaculum syntrophicum Strain FB, a Syntrophic Benzoate Degrader.</title>
        <authorList>
            <person name="Nobu M.K."/>
            <person name="Narihiro T."/>
            <person name="Qiu Y.-L."/>
            <person name="Ohashi A."/>
            <person name="Liu W.-T."/>
            <person name="Yuji S."/>
        </authorList>
    </citation>
    <scope>NUCLEOTIDE SEQUENCE</scope>
    <source>
        <strain evidence="6">FB</strain>
    </source>
</reference>
<dbReference type="Pfam" id="PF01783">
    <property type="entry name" value="Ribosomal_L32p"/>
    <property type="match status" value="1"/>
</dbReference>
<comment type="caution">
    <text evidence="6">The sequence shown here is derived from an EMBL/GenBank/DDBJ whole genome shotgun (WGS) entry which is preliminary data.</text>
</comment>
<accession>A0A9D2WSP7</accession>
<evidence type="ECO:0000256" key="1">
    <source>
        <dbReference type="ARBA" id="ARBA00008560"/>
    </source>
</evidence>
<organism evidence="6 7">
    <name type="scientific">Sporotomaculum syntrophicum</name>
    <dbReference type="NCBI Taxonomy" id="182264"/>
    <lineage>
        <taxon>Bacteria</taxon>
        <taxon>Bacillati</taxon>
        <taxon>Bacillota</taxon>
        <taxon>Clostridia</taxon>
        <taxon>Eubacteriales</taxon>
        <taxon>Desulfallaceae</taxon>
        <taxon>Sporotomaculum</taxon>
    </lineage>
</organism>
<comment type="similarity">
    <text evidence="1 5">Belongs to the bacterial ribosomal protein bL32 family.</text>
</comment>
<keyword evidence="3 5" id="KW-0687">Ribonucleoprotein</keyword>
<dbReference type="InterPro" id="IPR002677">
    <property type="entry name" value="Ribosomal_bL32"/>
</dbReference>
<dbReference type="InterPro" id="IPR044957">
    <property type="entry name" value="Ribosomal_bL32_bact"/>
</dbReference>
<dbReference type="SUPFAM" id="SSF57829">
    <property type="entry name" value="Zn-binding ribosomal proteins"/>
    <property type="match status" value="1"/>
</dbReference>
<evidence type="ECO:0000313" key="7">
    <source>
        <dbReference type="Proteomes" id="UP000798488"/>
    </source>
</evidence>
<proteinExistence type="inferred from homology"/>
<name>A0A9D2WSP7_9FIRM</name>
<dbReference type="PANTHER" id="PTHR35534:SF1">
    <property type="entry name" value="LARGE RIBOSOMAL SUBUNIT PROTEIN BL32"/>
    <property type="match status" value="1"/>
</dbReference>
<evidence type="ECO:0000256" key="4">
    <source>
        <dbReference type="ARBA" id="ARBA00035178"/>
    </source>
</evidence>
<keyword evidence="2 5" id="KW-0689">Ribosomal protein</keyword>
<dbReference type="PANTHER" id="PTHR35534">
    <property type="entry name" value="50S RIBOSOMAL PROTEIN L32"/>
    <property type="match status" value="1"/>
</dbReference>
<dbReference type="InterPro" id="IPR011332">
    <property type="entry name" value="Ribosomal_zn-bd"/>
</dbReference>
<dbReference type="GO" id="GO:0015934">
    <property type="term" value="C:large ribosomal subunit"/>
    <property type="evidence" value="ECO:0007669"/>
    <property type="project" value="InterPro"/>
</dbReference>
<dbReference type="GO" id="GO:0006412">
    <property type="term" value="P:translation"/>
    <property type="evidence" value="ECO:0007669"/>
    <property type="project" value="UniProtKB-UniRule"/>
</dbReference>
<dbReference type="Proteomes" id="UP000798488">
    <property type="component" value="Unassembled WGS sequence"/>
</dbReference>
<dbReference type="EMBL" id="LSRS01000001">
    <property type="protein sequence ID" value="KAF1086739.1"/>
    <property type="molecule type" value="Genomic_DNA"/>
</dbReference>
<sequence length="58" mass="6702">MGVPARRVSKQKKRQRRAHWKIDAPELTNCPQCHELMAPHRVCPSCGYYKGREVVAVK</sequence>
<dbReference type="GO" id="GO:0003735">
    <property type="term" value="F:structural constituent of ribosome"/>
    <property type="evidence" value="ECO:0007669"/>
    <property type="project" value="InterPro"/>
</dbReference>
<keyword evidence="7" id="KW-1185">Reference proteome</keyword>
<dbReference type="RefSeq" id="WP_161820864.1">
    <property type="nucleotide sequence ID" value="NZ_LSRS01000001.1"/>
</dbReference>
<gene>
    <name evidence="5 6" type="primary">rpmF</name>
    <name evidence="6" type="ORF">SPSYN_00458</name>
</gene>
<dbReference type="HAMAP" id="MF_00340">
    <property type="entry name" value="Ribosomal_bL32"/>
    <property type="match status" value="1"/>
</dbReference>
<evidence type="ECO:0000256" key="5">
    <source>
        <dbReference type="HAMAP-Rule" id="MF_00340"/>
    </source>
</evidence>